<proteinExistence type="predicted"/>
<name>A0A804L8X6_MUSAM</name>
<dbReference type="Gramene" id="Ma11_t17550.1">
    <property type="protein sequence ID" value="Ma11_p17550.1"/>
    <property type="gene ID" value="Ma11_g17550"/>
</dbReference>
<evidence type="ECO:0000313" key="1">
    <source>
        <dbReference type="EMBL" id="CAG1864876.1"/>
    </source>
</evidence>
<dbReference type="SUPFAM" id="SSF53300">
    <property type="entry name" value="vWA-like"/>
    <property type="match status" value="1"/>
</dbReference>
<dbReference type="InterPro" id="IPR036465">
    <property type="entry name" value="vWFA_dom_sf"/>
</dbReference>
<evidence type="ECO:0000313" key="2">
    <source>
        <dbReference type="EnsemblPlants" id="Ma11_p17550.1"/>
    </source>
</evidence>
<dbReference type="EnsemblPlants" id="Ma11_t17550.1">
    <property type="protein sequence ID" value="Ma11_p17550.1"/>
    <property type="gene ID" value="Ma11_g17550"/>
</dbReference>
<keyword evidence="3" id="KW-1185">Reference proteome</keyword>
<dbReference type="EMBL" id="HG996475">
    <property type="protein sequence ID" value="CAG1864876.1"/>
    <property type="molecule type" value="Genomic_DNA"/>
</dbReference>
<evidence type="ECO:0000313" key="3">
    <source>
        <dbReference type="Proteomes" id="UP000012960"/>
    </source>
</evidence>
<accession>A0A804L8X6</accession>
<reference evidence="1" key="1">
    <citation type="submission" date="2021-03" db="EMBL/GenBank/DDBJ databases">
        <authorList>
            <consortium name="Genoscope - CEA"/>
            <person name="William W."/>
        </authorList>
    </citation>
    <scope>NUCLEOTIDE SEQUENCE</scope>
    <source>
        <strain evidence="1">Doubled-haploid Pahang</strain>
    </source>
</reference>
<dbReference type="AlphaFoldDB" id="A0A804L8X6"/>
<reference evidence="2" key="2">
    <citation type="submission" date="2021-05" db="UniProtKB">
        <authorList>
            <consortium name="EnsemblPlants"/>
        </authorList>
    </citation>
    <scope>IDENTIFICATION</scope>
    <source>
        <strain evidence="2">subsp. malaccensis</strain>
    </source>
</reference>
<protein>
    <submittedName>
        <fullName evidence="1">(wild Malaysian banana) hypothetical protein</fullName>
    </submittedName>
</protein>
<organism evidence="2 3">
    <name type="scientific">Musa acuminata subsp. malaccensis</name>
    <name type="common">Wild banana</name>
    <name type="synonym">Musa malaccensis</name>
    <dbReference type="NCBI Taxonomy" id="214687"/>
    <lineage>
        <taxon>Eukaryota</taxon>
        <taxon>Viridiplantae</taxon>
        <taxon>Streptophyta</taxon>
        <taxon>Embryophyta</taxon>
        <taxon>Tracheophyta</taxon>
        <taxon>Spermatophyta</taxon>
        <taxon>Magnoliopsida</taxon>
        <taxon>Liliopsida</taxon>
        <taxon>Zingiberales</taxon>
        <taxon>Musaceae</taxon>
        <taxon>Musa</taxon>
    </lineage>
</organism>
<sequence length="73" mass="8315">MMSHAALLSKERRNRSYMVALKVKALPIRSFTPLCTQIDLVTMLDMSQGMTGEKFQMLKRVMRLVVSSLGPRD</sequence>
<dbReference type="InParanoid" id="A0A804L8X6"/>
<gene>
    <name evidence="1" type="ORF">GSMUA_07520.1</name>
</gene>
<dbReference type="Proteomes" id="UP000012960">
    <property type="component" value="Unplaced"/>
</dbReference>